<evidence type="ECO:0000313" key="2">
    <source>
        <dbReference type="Proteomes" id="UP000549052"/>
    </source>
</evidence>
<reference evidence="1 2" key="1">
    <citation type="submission" date="2020-07" db="EMBL/GenBank/DDBJ databases">
        <title>Genomic Encyclopedia of Type Strains, Phase IV (KMG-V): Genome sequencing to study the core and pangenomes of soil and plant-associated prokaryotes.</title>
        <authorList>
            <person name="Whitman W."/>
        </authorList>
    </citation>
    <scope>NUCLEOTIDE SEQUENCE [LARGE SCALE GENOMIC DNA]</scope>
    <source>
        <strain evidence="1 2">AN3</strain>
    </source>
</reference>
<comment type="caution">
    <text evidence="1">The sequence shown here is derived from an EMBL/GenBank/DDBJ whole genome shotgun (WGS) entry which is preliminary data.</text>
</comment>
<evidence type="ECO:0000313" key="1">
    <source>
        <dbReference type="EMBL" id="MBA8877857.1"/>
    </source>
</evidence>
<sequence length="41" mass="4941">MTMPECSAMYEWLKIAMAVFPEKSPYLANHDCKGKRFHEWY</sequence>
<organism evidence="1 2">
    <name type="scientific">Phyllobacterium myrsinacearum</name>
    <dbReference type="NCBI Taxonomy" id="28101"/>
    <lineage>
        <taxon>Bacteria</taxon>
        <taxon>Pseudomonadati</taxon>
        <taxon>Pseudomonadota</taxon>
        <taxon>Alphaproteobacteria</taxon>
        <taxon>Hyphomicrobiales</taxon>
        <taxon>Phyllobacteriaceae</taxon>
        <taxon>Phyllobacterium</taxon>
    </lineage>
</organism>
<dbReference type="AlphaFoldDB" id="A0A839EN07"/>
<protein>
    <submittedName>
        <fullName evidence="1">Uncharacterized protein</fullName>
    </submittedName>
</protein>
<gene>
    <name evidence="1" type="ORF">FHW16_001539</name>
</gene>
<keyword evidence="2" id="KW-1185">Reference proteome</keyword>
<dbReference type="Proteomes" id="UP000549052">
    <property type="component" value="Unassembled WGS sequence"/>
</dbReference>
<proteinExistence type="predicted"/>
<dbReference type="EMBL" id="JACGXN010000001">
    <property type="protein sequence ID" value="MBA8877857.1"/>
    <property type="molecule type" value="Genomic_DNA"/>
</dbReference>
<name>A0A839EN07_9HYPH</name>
<accession>A0A839EN07</accession>